<name>A0A9P8F3P9_AURME</name>
<dbReference type="AlphaFoldDB" id="A0A9P8F3P9"/>
<comment type="caution">
    <text evidence="2">The sequence shown here is derived from an EMBL/GenBank/DDBJ whole genome shotgun (WGS) entry which is preliminary data.</text>
</comment>
<reference evidence="2" key="2">
    <citation type="submission" date="2021-08" db="EMBL/GenBank/DDBJ databases">
        <authorList>
            <person name="Gostincar C."/>
            <person name="Sun X."/>
            <person name="Song Z."/>
            <person name="Gunde-Cimerman N."/>
        </authorList>
    </citation>
    <scope>NUCLEOTIDE SEQUENCE</scope>
    <source>
        <strain evidence="2">EXF-9298</strain>
    </source>
</reference>
<sequence>MPGSRDSRGKSLTTEVEEMDIANDTTEEAAVTHESSSGIEDTQARPASDRDTPRRVKKETPSSKQPSAAQSPLVKGEREETIGGDLSIKLEPGKAPKLSRTMSQKIITGPR</sequence>
<organism evidence="2 3">
    <name type="scientific">Aureobasidium melanogenum</name>
    <name type="common">Aureobasidium pullulans var. melanogenum</name>
    <dbReference type="NCBI Taxonomy" id="46634"/>
    <lineage>
        <taxon>Eukaryota</taxon>
        <taxon>Fungi</taxon>
        <taxon>Dikarya</taxon>
        <taxon>Ascomycota</taxon>
        <taxon>Pezizomycotina</taxon>
        <taxon>Dothideomycetes</taxon>
        <taxon>Dothideomycetidae</taxon>
        <taxon>Dothideales</taxon>
        <taxon>Saccotheciaceae</taxon>
        <taxon>Aureobasidium</taxon>
    </lineage>
</organism>
<dbReference type="EMBL" id="JAHFXS010007141">
    <property type="protein sequence ID" value="KAG9927977.1"/>
    <property type="molecule type" value="Genomic_DNA"/>
</dbReference>
<feature type="region of interest" description="Disordered" evidence="1">
    <location>
        <begin position="1"/>
        <end position="111"/>
    </location>
</feature>
<evidence type="ECO:0000313" key="3">
    <source>
        <dbReference type="Proteomes" id="UP000729357"/>
    </source>
</evidence>
<reference evidence="2" key="1">
    <citation type="journal article" date="2021" name="J Fungi (Basel)">
        <title>Virulence traits and population genomics of the black yeast Aureobasidium melanogenum.</title>
        <authorList>
            <person name="Cernosa A."/>
            <person name="Sun X."/>
            <person name="Gostincar C."/>
            <person name="Fang C."/>
            <person name="Gunde-Cimerman N."/>
            <person name="Song Z."/>
        </authorList>
    </citation>
    <scope>NUCLEOTIDE SEQUENCE</scope>
    <source>
        <strain evidence="2">EXF-9298</strain>
    </source>
</reference>
<accession>A0A9P8F3P9</accession>
<feature type="compositionally biased region" description="Acidic residues" evidence="1">
    <location>
        <begin position="15"/>
        <end position="27"/>
    </location>
</feature>
<protein>
    <submittedName>
        <fullName evidence="2">Uncharacterized protein</fullName>
    </submittedName>
</protein>
<evidence type="ECO:0000256" key="1">
    <source>
        <dbReference type="SAM" id="MobiDB-lite"/>
    </source>
</evidence>
<feature type="compositionally biased region" description="Low complexity" evidence="1">
    <location>
        <begin position="62"/>
        <end position="72"/>
    </location>
</feature>
<feature type="compositionally biased region" description="Basic and acidic residues" evidence="1">
    <location>
        <begin position="47"/>
        <end position="61"/>
    </location>
</feature>
<gene>
    <name evidence="2" type="ORF">KCU98_g21113</name>
</gene>
<dbReference type="Proteomes" id="UP000729357">
    <property type="component" value="Unassembled WGS sequence"/>
</dbReference>
<proteinExistence type="predicted"/>
<evidence type="ECO:0000313" key="2">
    <source>
        <dbReference type="EMBL" id="KAG9927977.1"/>
    </source>
</evidence>
<feature type="non-terminal residue" evidence="2">
    <location>
        <position position="111"/>
    </location>
</feature>
<keyword evidence="3" id="KW-1185">Reference proteome</keyword>
<feature type="compositionally biased region" description="Polar residues" evidence="1">
    <location>
        <begin position="100"/>
        <end position="111"/>
    </location>
</feature>